<keyword evidence="4" id="KW-1185">Reference proteome</keyword>
<evidence type="ECO:0000313" key="3">
    <source>
        <dbReference type="EMBL" id="KAK3761448.1"/>
    </source>
</evidence>
<evidence type="ECO:0000313" key="4">
    <source>
        <dbReference type="Proteomes" id="UP001283361"/>
    </source>
</evidence>
<sequence>MFFNSVMSSQLRVLLVGSFEGMTETGNTLLCREAFTLTQPQAQRRTVNLPDGRLLQVTAAYYRHKVTEPDGTKRLSEELVSDITSSVYHAVIFIMEIGSSFRLFYPTTAEYMMKDKSWKNFVQRKCVIVVTGGDRFKEAQSKGEITVSFIDWMRELWGIPETLFQETQERCLLFDNSGFEVVVNKQRDELIDMIDNRVIVGEYYTDMKLKEAELLLQKLETNLEELKQNVQINTKLLEENSQKTDVSLKDMNNQLEGLKKELLKEIGERNAVIQTIKDKFDKDSKDSAQRSEMLGEQLNNSEKVCKTILEEAVRNSQELEKQVLEFKKQALQEKIERKDETQTERESSLWERFKSLAMSHLQLHTERKRNLLLMLFLLLLLLLPLLSSLWPVTSNSRKEITALDVRSDLRRYVDLKLELAVKRIRKIEKHLAGLNILDVMKSQKSKKVNQTDHKNVSKIRLEMVDQITELKERLLNETAKLTKDIRKNIAGRILVWDMIKSLPLSLPLIMVLTLLLLLLTPVPLPVPWAWLLAALLVALLILQFLLLLVLLGA</sequence>
<feature type="transmembrane region" description="Helical" evidence="2">
    <location>
        <begin position="371"/>
        <end position="390"/>
    </location>
</feature>
<accession>A0AAE0Z274</accession>
<dbReference type="EMBL" id="JAWDGP010004888">
    <property type="protein sequence ID" value="KAK3761448.1"/>
    <property type="molecule type" value="Genomic_DNA"/>
</dbReference>
<name>A0AAE0Z274_9GAST</name>
<dbReference type="Gene3D" id="3.40.50.300">
    <property type="entry name" value="P-loop containing nucleotide triphosphate hydrolases"/>
    <property type="match status" value="1"/>
</dbReference>
<feature type="transmembrane region" description="Helical" evidence="2">
    <location>
        <begin position="528"/>
        <end position="551"/>
    </location>
</feature>
<keyword evidence="2" id="KW-1133">Transmembrane helix</keyword>
<organism evidence="3 4">
    <name type="scientific">Elysia crispata</name>
    <name type="common">lettuce slug</name>
    <dbReference type="NCBI Taxonomy" id="231223"/>
    <lineage>
        <taxon>Eukaryota</taxon>
        <taxon>Metazoa</taxon>
        <taxon>Spiralia</taxon>
        <taxon>Lophotrochozoa</taxon>
        <taxon>Mollusca</taxon>
        <taxon>Gastropoda</taxon>
        <taxon>Heterobranchia</taxon>
        <taxon>Euthyneura</taxon>
        <taxon>Panpulmonata</taxon>
        <taxon>Sacoglossa</taxon>
        <taxon>Placobranchoidea</taxon>
        <taxon>Plakobranchidae</taxon>
        <taxon>Elysia</taxon>
    </lineage>
</organism>
<evidence type="ECO:0000256" key="2">
    <source>
        <dbReference type="SAM" id="Phobius"/>
    </source>
</evidence>
<keyword evidence="1" id="KW-0175">Coiled coil</keyword>
<dbReference type="AlphaFoldDB" id="A0AAE0Z274"/>
<evidence type="ECO:0000256" key="1">
    <source>
        <dbReference type="SAM" id="Coils"/>
    </source>
</evidence>
<feature type="coiled-coil region" evidence="1">
    <location>
        <begin position="309"/>
        <end position="344"/>
    </location>
</feature>
<feature type="coiled-coil region" evidence="1">
    <location>
        <begin position="209"/>
        <end position="268"/>
    </location>
</feature>
<proteinExistence type="predicted"/>
<gene>
    <name evidence="3" type="ORF">RRG08_012804</name>
</gene>
<evidence type="ECO:0008006" key="5">
    <source>
        <dbReference type="Google" id="ProtNLM"/>
    </source>
</evidence>
<dbReference type="InterPro" id="IPR027417">
    <property type="entry name" value="P-loop_NTPase"/>
</dbReference>
<dbReference type="Proteomes" id="UP001283361">
    <property type="component" value="Unassembled WGS sequence"/>
</dbReference>
<comment type="caution">
    <text evidence="3">The sequence shown here is derived from an EMBL/GenBank/DDBJ whole genome shotgun (WGS) entry which is preliminary data.</text>
</comment>
<protein>
    <recommendedName>
        <fullName evidence="5">AIG1-type G domain-containing protein</fullName>
    </recommendedName>
</protein>
<feature type="transmembrane region" description="Helical" evidence="2">
    <location>
        <begin position="502"/>
        <end position="522"/>
    </location>
</feature>
<keyword evidence="2" id="KW-0472">Membrane</keyword>
<reference evidence="3" key="1">
    <citation type="journal article" date="2023" name="G3 (Bethesda)">
        <title>A reference genome for the long-term kleptoplast-retaining sea slug Elysia crispata morphotype clarki.</title>
        <authorList>
            <person name="Eastman K.E."/>
            <person name="Pendleton A.L."/>
            <person name="Shaikh M.A."/>
            <person name="Suttiyut T."/>
            <person name="Ogas R."/>
            <person name="Tomko P."/>
            <person name="Gavelis G."/>
            <person name="Widhalm J.R."/>
            <person name="Wisecaver J.H."/>
        </authorList>
    </citation>
    <scope>NUCLEOTIDE SEQUENCE</scope>
    <source>
        <strain evidence="3">ECLA1</strain>
    </source>
</reference>
<keyword evidence="2" id="KW-0812">Transmembrane</keyword>